<comment type="caution">
    <text evidence="1">The sequence shown here is derived from an EMBL/GenBank/DDBJ whole genome shotgun (WGS) entry which is preliminary data.</text>
</comment>
<reference evidence="1" key="1">
    <citation type="submission" date="2021-01" db="EMBL/GenBank/DDBJ databases">
        <authorList>
            <consortium name="Genoscope - CEA"/>
            <person name="William W."/>
        </authorList>
    </citation>
    <scope>NUCLEOTIDE SEQUENCE</scope>
</reference>
<organism evidence="1 2">
    <name type="scientific">Paramecium octaurelia</name>
    <dbReference type="NCBI Taxonomy" id="43137"/>
    <lineage>
        <taxon>Eukaryota</taxon>
        <taxon>Sar</taxon>
        <taxon>Alveolata</taxon>
        <taxon>Ciliophora</taxon>
        <taxon>Intramacronucleata</taxon>
        <taxon>Oligohymenophorea</taxon>
        <taxon>Peniculida</taxon>
        <taxon>Parameciidae</taxon>
        <taxon>Paramecium</taxon>
    </lineage>
</organism>
<proteinExistence type="predicted"/>
<name>A0A8S1RWI0_PAROT</name>
<dbReference type="EMBL" id="CAJJDP010000001">
    <property type="protein sequence ID" value="CAD8131703.1"/>
    <property type="molecule type" value="Genomic_DNA"/>
</dbReference>
<keyword evidence="2" id="KW-1185">Reference proteome</keyword>
<dbReference type="Proteomes" id="UP000683925">
    <property type="component" value="Unassembled WGS sequence"/>
</dbReference>
<protein>
    <submittedName>
        <fullName evidence="1">Uncharacterized protein</fullName>
    </submittedName>
</protein>
<dbReference type="OMA" id="NAYCTTC"/>
<dbReference type="OrthoDB" id="292592at2759"/>
<evidence type="ECO:0000313" key="1">
    <source>
        <dbReference type="EMBL" id="CAD8131703.1"/>
    </source>
</evidence>
<gene>
    <name evidence="1" type="ORF">POCTA_138.1.T0030060</name>
</gene>
<dbReference type="AlphaFoldDB" id="A0A8S1RWI0"/>
<accession>A0A8S1RWI0</accession>
<evidence type="ECO:0000313" key="2">
    <source>
        <dbReference type="Proteomes" id="UP000683925"/>
    </source>
</evidence>
<sequence length="471" mass="54994">MKTTLIQNILLKQGNPQMLKIHTPKLTLLNWDSPPQGFYTKEFFEKNKKQIHIYEAIEENMKYHYLNPESIFDPQNQTDMFYPYNNNMKINRDLHLILAEAYFGSTKPKTAIIGAQATSRLVRYIQDLNYDPVACDSKRNFIDFTNYILNLNGLSSQQLVQMEKYEYLSGKKFDFIEIEEVFRKPFALIVPALKAINDGGLLIYTISQFIPNFLRIGKQLKQQIHFFPNDVHCNSETTLQGTLAKIAQVAHDLGKHIEPLYTQATANQVGNITVCMAVRNGKKDLNLYNAYCTTCGRFKNGCEQSNMCSFTGMGQLYVQNFDQNKEYLEKCLQIHKYSNSKFLQQMLDQVYKMPSDCYPFYANKYMKYESSFMFYEVLGNNEGYFVSKSPYHNMPTIYTNMPWNILMGKLHSFMVETNQEPSAYVASFPKQQLIQQNIQPAIRIHYDEETKLQPLPRQLKVKRQDDYGWQI</sequence>